<keyword evidence="3" id="KW-1185">Reference proteome</keyword>
<comment type="caution">
    <text evidence="2">The sequence shown here is derived from an EMBL/GenBank/DDBJ whole genome shotgun (WGS) entry which is preliminary data.</text>
</comment>
<dbReference type="EMBL" id="BLLK01000057">
    <property type="protein sequence ID" value="GFH57017.1"/>
    <property type="molecule type" value="Genomic_DNA"/>
</dbReference>
<evidence type="ECO:0000256" key="1">
    <source>
        <dbReference type="SAM" id="SignalP"/>
    </source>
</evidence>
<gene>
    <name evidence="2" type="ORF">CTEN210_13493</name>
</gene>
<accession>A0AAD3HAT7</accession>
<evidence type="ECO:0000313" key="3">
    <source>
        <dbReference type="Proteomes" id="UP001054902"/>
    </source>
</evidence>
<feature type="chain" id="PRO_5042217389" evidence="1">
    <location>
        <begin position="25"/>
        <end position="164"/>
    </location>
</feature>
<proteinExistence type="predicted"/>
<protein>
    <submittedName>
        <fullName evidence="2">Uncharacterized protein</fullName>
    </submittedName>
</protein>
<dbReference type="PANTHER" id="PTHR35716">
    <property type="entry name" value="OS05G0574700 PROTEIN-RELATED"/>
    <property type="match status" value="1"/>
</dbReference>
<dbReference type="Proteomes" id="UP001054902">
    <property type="component" value="Unassembled WGS sequence"/>
</dbReference>
<name>A0AAD3HAT7_9STRA</name>
<keyword evidence="1" id="KW-0732">Signal</keyword>
<dbReference type="PANTHER" id="PTHR35716:SF6">
    <property type="entry name" value="DUF4864 DOMAIN-CONTAINING PROTEIN"/>
    <property type="match status" value="1"/>
</dbReference>
<dbReference type="Pfam" id="PF16156">
    <property type="entry name" value="DUF4864"/>
    <property type="match status" value="1"/>
</dbReference>
<reference evidence="2 3" key="1">
    <citation type="journal article" date="2021" name="Sci. Rep.">
        <title>The genome of the diatom Chaetoceros tenuissimus carries an ancient integrated fragment of an extant virus.</title>
        <authorList>
            <person name="Hongo Y."/>
            <person name="Kimura K."/>
            <person name="Takaki Y."/>
            <person name="Yoshida Y."/>
            <person name="Baba S."/>
            <person name="Kobayashi G."/>
            <person name="Nagasaki K."/>
            <person name="Hano T."/>
            <person name="Tomaru Y."/>
        </authorList>
    </citation>
    <scope>NUCLEOTIDE SEQUENCE [LARGE SCALE GENOMIC DNA]</scope>
    <source>
        <strain evidence="2 3">NIES-3715</strain>
    </source>
</reference>
<organism evidence="2 3">
    <name type="scientific">Chaetoceros tenuissimus</name>
    <dbReference type="NCBI Taxonomy" id="426638"/>
    <lineage>
        <taxon>Eukaryota</taxon>
        <taxon>Sar</taxon>
        <taxon>Stramenopiles</taxon>
        <taxon>Ochrophyta</taxon>
        <taxon>Bacillariophyta</taxon>
        <taxon>Coscinodiscophyceae</taxon>
        <taxon>Chaetocerotophycidae</taxon>
        <taxon>Chaetocerotales</taxon>
        <taxon>Chaetocerotaceae</taxon>
        <taxon>Chaetoceros</taxon>
    </lineage>
</organism>
<dbReference type="InterPro" id="IPR032347">
    <property type="entry name" value="DUF4864"/>
</dbReference>
<evidence type="ECO:0000313" key="2">
    <source>
        <dbReference type="EMBL" id="GFH57017.1"/>
    </source>
</evidence>
<feature type="signal peptide" evidence="1">
    <location>
        <begin position="1"/>
        <end position="24"/>
    </location>
</feature>
<dbReference type="AlphaFoldDB" id="A0AAD3HAT7"/>
<sequence>MFPLRDLPLTLLVAALSYSKVANAYSSSFIHKSNSPESIIQKQLDALQQDDMYTVFKYASPSNKAATGPWQRFGKMVRSPPYLPLINHKRADVLFMTTRRDRSVKFLVRVWKSDELGNEMEDKELKAYPCPVYYEWILSKVEYVEDDSPYKDCYMVDGVMPMKI</sequence>